<reference evidence="3" key="1">
    <citation type="submission" date="2014-11" db="EMBL/GenBank/DDBJ databases">
        <authorList>
            <person name="Amaro Gonzalez C."/>
        </authorList>
    </citation>
    <scope>NUCLEOTIDE SEQUENCE</scope>
</reference>
<keyword evidence="2" id="KW-1133">Transmembrane helix</keyword>
<name>A0A0E9WZ09_ANGAN</name>
<sequence>MDYKLKRRVKDRAEETDTDRHRGQTRIETGRKRRGKEERERRDSSFYRKNKHGKCIQLITITIIIIITVIITITTIVIVKIIIIINKNQ</sequence>
<evidence type="ECO:0000313" key="3">
    <source>
        <dbReference type="EMBL" id="JAH95431.1"/>
    </source>
</evidence>
<evidence type="ECO:0000256" key="1">
    <source>
        <dbReference type="SAM" id="MobiDB-lite"/>
    </source>
</evidence>
<organism evidence="3">
    <name type="scientific">Anguilla anguilla</name>
    <name type="common">European freshwater eel</name>
    <name type="synonym">Muraena anguilla</name>
    <dbReference type="NCBI Taxonomy" id="7936"/>
    <lineage>
        <taxon>Eukaryota</taxon>
        <taxon>Metazoa</taxon>
        <taxon>Chordata</taxon>
        <taxon>Craniata</taxon>
        <taxon>Vertebrata</taxon>
        <taxon>Euteleostomi</taxon>
        <taxon>Actinopterygii</taxon>
        <taxon>Neopterygii</taxon>
        <taxon>Teleostei</taxon>
        <taxon>Anguilliformes</taxon>
        <taxon>Anguillidae</taxon>
        <taxon>Anguilla</taxon>
    </lineage>
</organism>
<keyword evidence="2" id="KW-0472">Membrane</keyword>
<proteinExistence type="predicted"/>
<feature type="transmembrane region" description="Helical" evidence="2">
    <location>
        <begin position="58"/>
        <end position="85"/>
    </location>
</feature>
<dbReference type="EMBL" id="GBXM01013146">
    <property type="protein sequence ID" value="JAH95431.1"/>
    <property type="molecule type" value="Transcribed_RNA"/>
</dbReference>
<keyword evidence="2" id="KW-0812">Transmembrane</keyword>
<reference evidence="3" key="2">
    <citation type="journal article" date="2015" name="Fish Shellfish Immunol.">
        <title>Early steps in the European eel (Anguilla anguilla)-Vibrio vulnificus interaction in the gills: Role of the RtxA13 toxin.</title>
        <authorList>
            <person name="Callol A."/>
            <person name="Pajuelo D."/>
            <person name="Ebbesson L."/>
            <person name="Teles M."/>
            <person name="MacKenzie S."/>
            <person name="Amaro C."/>
        </authorList>
    </citation>
    <scope>NUCLEOTIDE SEQUENCE</scope>
</reference>
<feature type="compositionally biased region" description="Basic and acidic residues" evidence="1">
    <location>
        <begin position="11"/>
        <end position="22"/>
    </location>
</feature>
<evidence type="ECO:0000256" key="2">
    <source>
        <dbReference type="SAM" id="Phobius"/>
    </source>
</evidence>
<feature type="compositionally biased region" description="Basic and acidic residues" evidence="1">
    <location>
        <begin position="35"/>
        <end position="46"/>
    </location>
</feature>
<protein>
    <submittedName>
        <fullName evidence="3">Uncharacterized protein</fullName>
    </submittedName>
</protein>
<dbReference type="AlphaFoldDB" id="A0A0E9WZ09"/>
<feature type="region of interest" description="Disordered" evidence="1">
    <location>
        <begin position="1"/>
        <end position="46"/>
    </location>
</feature>
<accession>A0A0E9WZ09</accession>
<feature type="compositionally biased region" description="Basic residues" evidence="1">
    <location>
        <begin position="1"/>
        <end position="10"/>
    </location>
</feature>